<evidence type="ECO:0000313" key="5">
    <source>
        <dbReference type="EMBL" id="KNZ40781.1"/>
    </source>
</evidence>
<dbReference type="AlphaFoldDB" id="A0A0L6TWY3"/>
<reference evidence="6" key="1">
    <citation type="submission" date="2015-07" db="EMBL/GenBank/DDBJ databases">
        <title>Draft genome sequence of Acetobacterium bakii DSM 8293, a potential psychrophilic chemical producer through syngas fermentation.</title>
        <authorList>
            <person name="Song Y."/>
            <person name="Hwang S."/>
            <person name="Cho B.-K."/>
        </authorList>
    </citation>
    <scope>NUCLEOTIDE SEQUENCE [LARGE SCALE GENOMIC DNA]</scope>
    <source>
        <strain evidence="6">DSM 8239</strain>
    </source>
</reference>
<keyword evidence="3" id="KW-0812">Transmembrane</keyword>
<keyword evidence="3" id="KW-0472">Membrane</keyword>
<proteinExistence type="inferred from homology"/>
<evidence type="ECO:0000256" key="3">
    <source>
        <dbReference type="SAM" id="Phobius"/>
    </source>
</evidence>
<dbReference type="OrthoDB" id="6194834at2"/>
<comment type="caution">
    <text evidence="5">The sequence shown here is derived from an EMBL/GenBank/DDBJ whole genome shotgun (WGS) entry which is preliminary data.</text>
</comment>
<feature type="domain" description="Putative zinc-finger" evidence="4">
    <location>
        <begin position="5"/>
        <end position="38"/>
    </location>
</feature>
<protein>
    <recommendedName>
        <fullName evidence="2">Anti-sigma-W factor RsiW</fullName>
    </recommendedName>
</protein>
<name>A0A0L6TWY3_9FIRM</name>
<evidence type="ECO:0000313" key="6">
    <source>
        <dbReference type="Proteomes" id="UP000036873"/>
    </source>
</evidence>
<keyword evidence="3" id="KW-1133">Transmembrane helix</keyword>
<accession>A0A0L6TWY3</accession>
<feature type="transmembrane region" description="Helical" evidence="3">
    <location>
        <begin position="79"/>
        <end position="101"/>
    </location>
</feature>
<dbReference type="RefSeq" id="WP_050741386.1">
    <property type="nucleotide sequence ID" value="NZ_LGYO01000044.1"/>
</dbReference>
<gene>
    <name evidence="5" type="ORF">AKG39_15885</name>
</gene>
<evidence type="ECO:0000256" key="2">
    <source>
        <dbReference type="ARBA" id="ARBA00024438"/>
    </source>
</evidence>
<dbReference type="EMBL" id="LGYO01000044">
    <property type="protein sequence ID" value="KNZ40781.1"/>
    <property type="molecule type" value="Genomic_DNA"/>
</dbReference>
<sequence>MKTSCEIIRDLLPLYHDGVCSNDSKAMIEEHLALCDDCKAELQAMDTELPINNMALNLKETEAVEKLSKKWRKGMLKSLLEGILITVLAVAAIALILYCFMDIRVVPV</sequence>
<organism evidence="5 6">
    <name type="scientific">Acetobacterium bakii</name>
    <dbReference type="NCBI Taxonomy" id="52689"/>
    <lineage>
        <taxon>Bacteria</taxon>
        <taxon>Bacillati</taxon>
        <taxon>Bacillota</taxon>
        <taxon>Clostridia</taxon>
        <taxon>Eubacteriales</taxon>
        <taxon>Eubacteriaceae</taxon>
        <taxon>Acetobacterium</taxon>
    </lineage>
</organism>
<dbReference type="STRING" id="52689.AKG39_15885"/>
<comment type="similarity">
    <text evidence="1">Belongs to the zinc-associated anti-sigma factor (ZAS) superfamily. Anti-sigma-W factor family.</text>
</comment>
<dbReference type="Gene3D" id="1.10.10.1320">
    <property type="entry name" value="Anti-sigma factor, zinc-finger domain"/>
    <property type="match status" value="1"/>
</dbReference>
<dbReference type="InterPro" id="IPR041916">
    <property type="entry name" value="Anti_sigma_zinc_sf"/>
</dbReference>
<evidence type="ECO:0000259" key="4">
    <source>
        <dbReference type="Pfam" id="PF13490"/>
    </source>
</evidence>
<dbReference type="Proteomes" id="UP000036873">
    <property type="component" value="Unassembled WGS sequence"/>
</dbReference>
<dbReference type="Pfam" id="PF13490">
    <property type="entry name" value="zf-HC2"/>
    <property type="match status" value="1"/>
</dbReference>
<evidence type="ECO:0000256" key="1">
    <source>
        <dbReference type="ARBA" id="ARBA00024353"/>
    </source>
</evidence>
<dbReference type="InterPro" id="IPR027383">
    <property type="entry name" value="Znf_put"/>
</dbReference>
<keyword evidence="6" id="KW-1185">Reference proteome</keyword>
<dbReference type="PATRIC" id="fig|52689.4.peg.2706"/>